<protein>
    <recommendedName>
        <fullName evidence="3">Porin</fullName>
    </recommendedName>
</protein>
<dbReference type="Proteomes" id="UP000240009">
    <property type="component" value="Unassembled WGS sequence"/>
</dbReference>
<comment type="caution">
    <text evidence="1">The sequence shown here is derived from an EMBL/GenBank/DDBJ whole genome shotgun (WGS) entry which is preliminary data.</text>
</comment>
<sequence length="489" mass="53008">MGKRKFITRPDGQGRLGIRAAGWVIRVMDAHEFLGIGGSFTMKMDWKAAMLAAAMMVGGSTVASAQEAGIFDASQVSYNAIASDCGCATDVACGCDAAPTCGSTCGCYSDSCCGGMDWFGCCEHGDAWTLFGENDCGVTIGGWISGGYYGNFRGVNTNNGNAPVAFRQISNAATLNQAWLYAEKAADAETYCFDLGYRVDAVFGADGPDTQAFGYGNRNRWDNDWDSATTADGEQLYGTAIPQAYLTAAWGDWEVKVGHFYTIIGYEVVQAPSNFFTSYAYTMNYGEPFTHGGILATYSGIEDTTLWGGYVQGWDTAFDNWEGQATFLGGISRDLSDSTTFTWAVNAGDWGKTNGGNIYMNSFVLTHDLGCGYSYVFQHDLGVQTNIPGEAAYWYGVNQYFFKEINDCWSAGIRAEWFCDEDGARVGNGPGSYYATTIGLNWKPNANVIVRPEVRLEKFDGIYGNGGTPYAEGTHDDCVFYGFDAIFTF</sequence>
<dbReference type="EMBL" id="PUIA01000058">
    <property type="protein sequence ID" value="PQO26941.1"/>
    <property type="molecule type" value="Genomic_DNA"/>
</dbReference>
<dbReference type="Pfam" id="PF07642">
    <property type="entry name" value="BBP2"/>
    <property type="match status" value="1"/>
</dbReference>
<reference evidence="1 2" key="1">
    <citation type="submission" date="2018-02" db="EMBL/GenBank/DDBJ databases">
        <title>Comparative genomes isolates from brazilian mangrove.</title>
        <authorList>
            <person name="Araujo J.E."/>
            <person name="Taketani R.G."/>
            <person name="Silva M.C.P."/>
            <person name="Loureco M.V."/>
            <person name="Andreote F.D."/>
        </authorList>
    </citation>
    <scope>NUCLEOTIDE SEQUENCE [LARGE SCALE GENOMIC DNA]</scope>
    <source>
        <strain evidence="1 2">HEX-2 MGV</strain>
    </source>
</reference>
<dbReference type="InterPro" id="IPR011486">
    <property type="entry name" value="BBP2"/>
</dbReference>
<dbReference type="AlphaFoldDB" id="A0A2S8F463"/>
<proteinExistence type="predicted"/>
<accession>A0A2S8F463</accession>
<evidence type="ECO:0000313" key="2">
    <source>
        <dbReference type="Proteomes" id="UP000240009"/>
    </source>
</evidence>
<gene>
    <name evidence="1" type="ORF">C5Y96_19370</name>
</gene>
<evidence type="ECO:0000313" key="1">
    <source>
        <dbReference type="EMBL" id="PQO26941.1"/>
    </source>
</evidence>
<name>A0A2S8F463_9BACT</name>
<evidence type="ECO:0008006" key="3">
    <source>
        <dbReference type="Google" id="ProtNLM"/>
    </source>
</evidence>
<organism evidence="1 2">
    <name type="scientific">Blastopirellula marina</name>
    <dbReference type="NCBI Taxonomy" id="124"/>
    <lineage>
        <taxon>Bacteria</taxon>
        <taxon>Pseudomonadati</taxon>
        <taxon>Planctomycetota</taxon>
        <taxon>Planctomycetia</taxon>
        <taxon>Pirellulales</taxon>
        <taxon>Pirellulaceae</taxon>
        <taxon>Blastopirellula</taxon>
    </lineage>
</organism>